<evidence type="ECO:0000256" key="10">
    <source>
        <dbReference type="SAM" id="MobiDB-lite"/>
    </source>
</evidence>
<evidence type="ECO:0000256" key="1">
    <source>
        <dbReference type="ARBA" id="ARBA00012513"/>
    </source>
</evidence>
<organism evidence="12 13">
    <name type="scientific">Thermothielavioides terrestris</name>
    <dbReference type="NCBI Taxonomy" id="2587410"/>
    <lineage>
        <taxon>Eukaryota</taxon>
        <taxon>Fungi</taxon>
        <taxon>Dikarya</taxon>
        <taxon>Ascomycota</taxon>
        <taxon>Pezizomycotina</taxon>
        <taxon>Sordariomycetes</taxon>
        <taxon>Sordariomycetidae</taxon>
        <taxon>Sordariales</taxon>
        <taxon>Chaetomiaceae</taxon>
        <taxon>Thermothielavioides</taxon>
    </lineage>
</organism>
<keyword evidence="3" id="KW-0808">Transferase</keyword>
<dbReference type="GO" id="GO:0004674">
    <property type="term" value="F:protein serine/threonine kinase activity"/>
    <property type="evidence" value="ECO:0007669"/>
    <property type="project" value="UniProtKB-KW"/>
</dbReference>
<evidence type="ECO:0000256" key="4">
    <source>
        <dbReference type="ARBA" id="ARBA00022741"/>
    </source>
</evidence>
<keyword evidence="4 9" id="KW-0547">Nucleotide-binding</keyword>
<keyword evidence="5" id="KW-0418">Kinase</keyword>
<comment type="catalytic activity">
    <reaction evidence="7">
        <text>L-threonyl-[protein] + ATP = O-phospho-L-threonyl-[protein] + ADP + H(+)</text>
        <dbReference type="Rhea" id="RHEA:46608"/>
        <dbReference type="Rhea" id="RHEA-COMP:11060"/>
        <dbReference type="Rhea" id="RHEA-COMP:11605"/>
        <dbReference type="ChEBI" id="CHEBI:15378"/>
        <dbReference type="ChEBI" id="CHEBI:30013"/>
        <dbReference type="ChEBI" id="CHEBI:30616"/>
        <dbReference type="ChEBI" id="CHEBI:61977"/>
        <dbReference type="ChEBI" id="CHEBI:456216"/>
        <dbReference type="EC" id="2.7.11.1"/>
    </reaction>
</comment>
<dbReference type="AlphaFoldDB" id="A0A446BQC9"/>
<dbReference type="GO" id="GO:0005634">
    <property type="term" value="C:nucleus"/>
    <property type="evidence" value="ECO:0007669"/>
    <property type="project" value="TreeGrafter"/>
</dbReference>
<evidence type="ECO:0000256" key="7">
    <source>
        <dbReference type="ARBA" id="ARBA00047899"/>
    </source>
</evidence>
<evidence type="ECO:0000256" key="5">
    <source>
        <dbReference type="ARBA" id="ARBA00022777"/>
    </source>
</evidence>
<reference evidence="12 13" key="1">
    <citation type="submission" date="2018-04" db="EMBL/GenBank/DDBJ databases">
        <authorList>
            <person name="Huttner S."/>
            <person name="Dainat J."/>
        </authorList>
    </citation>
    <scope>NUCLEOTIDE SEQUENCE [LARGE SCALE GENOMIC DNA]</scope>
</reference>
<proteinExistence type="predicted"/>
<dbReference type="InterPro" id="IPR017441">
    <property type="entry name" value="Protein_kinase_ATP_BS"/>
</dbReference>
<dbReference type="GO" id="GO:0000245">
    <property type="term" value="P:spliceosomal complex assembly"/>
    <property type="evidence" value="ECO:0007669"/>
    <property type="project" value="TreeGrafter"/>
</dbReference>
<dbReference type="SMART" id="SM00220">
    <property type="entry name" value="S_TKc"/>
    <property type="match status" value="1"/>
</dbReference>
<dbReference type="GO" id="GO:0005524">
    <property type="term" value="F:ATP binding"/>
    <property type="evidence" value="ECO:0007669"/>
    <property type="project" value="UniProtKB-UniRule"/>
</dbReference>
<evidence type="ECO:0000256" key="6">
    <source>
        <dbReference type="ARBA" id="ARBA00022840"/>
    </source>
</evidence>
<keyword evidence="2" id="KW-0723">Serine/threonine-protein kinase</keyword>
<evidence type="ECO:0000259" key="11">
    <source>
        <dbReference type="PROSITE" id="PS50011"/>
    </source>
</evidence>
<dbReference type="InterPro" id="IPR002634">
    <property type="entry name" value="BolA"/>
</dbReference>
<dbReference type="InterPro" id="IPR051334">
    <property type="entry name" value="SRPK"/>
</dbReference>
<dbReference type="GO" id="GO:0005737">
    <property type="term" value="C:cytoplasm"/>
    <property type="evidence" value="ECO:0007669"/>
    <property type="project" value="TreeGrafter"/>
</dbReference>
<gene>
    <name evidence="12" type="ORF">TT172_LOCUS7140</name>
</gene>
<keyword evidence="6 9" id="KW-0067">ATP-binding</keyword>
<evidence type="ECO:0000256" key="8">
    <source>
        <dbReference type="ARBA" id="ARBA00048679"/>
    </source>
</evidence>
<evidence type="ECO:0000256" key="3">
    <source>
        <dbReference type="ARBA" id="ARBA00022679"/>
    </source>
</evidence>
<dbReference type="SUPFAM" id="SSF82657">
    <property type="entry name" value="BolA-like"/>
    <property type="match status" value="1"/>
</dbReference>
<dbReference type="Pfam" id="PF00069">
    <property type="entry name" value="Pkinase"/>
    <property type="match status" value="1"/>
</dbReference>
<name>A0A446BQC9_9PEZI</name>
<dbReference type="GO" id="GO:0050684">
    <property type="term" value="P:regulation of mRNA processing"/>
    <property type="evidence" value="ECO:0007669"/>
    <property type="project" value="TreeGrafter"/>
</dbReference>
<dbReference type="PANTHER" id="PTHR47634:SF9">
    <property type="entry name" value="PROTEIN KINASE DOMAIN-CONTAINING PROTEIN-RELATED"/>
    <property type="match status" value="1"/>
</dbReference>
<dbReference type="Proteomes" id="UP000289323">
    <property type="component" value="Unassembled WGS sequence"/>
</dbReference>
<evidence type="ECO:0000313" key="12">
    <source>
        <dbReference type="EMBL" id="SPQ24721.1"/>
    </source>
</evidence>
<dbReference type="EC" id="2.7.11.1" evidence="1"/>
<dbReference type="Pfam" id="PF01722">
    <property type="entry name" value="BolA"/>
    <property type="match status" value="1"/>
</dbReference>
<feature type="region of interest" description="Disordered" evidence="10">
    <location>
        <begin position="83"/>
        <end position="103"/>
    </location>
</feature>
<comment type="catalytic activity">
    <reaction evidence="8">
        <text>L-seryl-[protein] + ATP = O-phospho-L-seryl-[protein] + ADP + H(+)</text>
        <dbReference type="Rhea" id="RHEA:17989"/>
        <dbReference type="Rhea" id="RHEA-COMP:9863"/>
        <dbReference type="Rhea" id="RHEA-COMP:11604"/>
        <dbReference type="ChEBI" id="CHEBI:15378"/>
        <dbReference type="ChEBI" id="CHEBI:29999"/>
        <dbReference type="ChEBI" id="CHEBI:30616"/>
        <dbReference type="ChEBI" id="CHEBI:83421"/>
        <dbReference type="ChEBI" id="CHEBI:456216"/>
        <dbReference type="EC" id="2.7.11.1"/>
    </reaction>
</comment>
<evidence type="ECO:0000256" key="9">
    <source>
        <dbReference type="PROSITE-ProRule" id="PRU10141"/>
    </source>
</evidence>
<dbReference type="PANTHER" id="PTHR47634">
    <property type="entry name" value="PROTEIN KINASE DOMAIN-CONTAINING PROTEIN-RELATED"/>
    <property type="match status" value="1"/>
</dbReference>
<dbReference type="InterPro" id="IPR011009">
    <property type="entry name" value="Kinase-like_dom_sf"/>
</dbReference>
<accession>A0A446BQC9</accession>
<dbReference type="Gene3D" id="1.10.510.10">
    <property type="entry name" value="Transferase(Phosphotransferase) domain 1"/>
    <property type="match status" value="1"/>
</dbReference>
<protein>
    <recommendedName>
        <fullName evidence="1">non-specific serine/threonine protein kinase</fullName>
        <ecNumber evidence="1">2.7.11.1</ecNumber>
    </recommendedName>
</protein>
<dbReference type="InterPro" id="IPR036065">
    <property type="entry name" value="BolA-like_sf"/>
</dbReference>
<dbReference type="Gene3D" id="3.30.200.20">
    <property type="entry name" value="Phosphorylase Kinase, domain 1"/>
    <property type="match status" value="1"/>
</dbReference>
<dbReference type="InterPro" id="IPR000719">
    <property type="entry name" value="Prot_kinase_dom"/>
</dbReference>
<sequence>MAQTSITEDSIRAALIERLKATHVEVQDMSGGCGQSFTSLVVSPEFAGKNSLKRHRLVNAALKDEIAQIHAWSAKCQTPEEYDREMAATGGQDRPPLDGTEGGKVTGMSEPLRFPSAGFELVPTDHILEEEQFDEFKAGQYFPVRIGDVYDSKYQVLGKLGFGTTSTVWLARNLQDHGHVALKVYTRDAPHSREVETYRSVSRANPSHPGFRHVRKALGSFVLHYPRGDHTCLVLEPLWDSWKDLARRNPANRFTEPLLKAGLREVFLALDYLHTECRDKGILHAFTQAELEQPSPRKFVDGRPIYLSRRFNLPKKFGEVVLSDFGAAVRGDQKRNHDAQPNVYHSPEVMLKVDWSYPVDIWNIGVMIWDVFEGRHLFYGDDPNGKGYSTRAHLAEVIGMLGPPPIDLLQRGVRSKEFFTEDGQWTADIPIPENTSLEAAEAHLEGENKAAFLSFVRGMLQWRLEDRKTAKELLQDPWLNSK</sequence>
<dbReference type="PROSITE" id="PS50011">
    <property type="entry name" value="PROTEIN_KINASE_DOM"/>
    <property type="match status" value="1"/>
</dbReference>
<feature type="domain" description="Protein kinase" evidence="11">
    <location>
        <begin position="154"/>
        <end position="479"/>
    </location>
</feature>
<feature type="binding site" evidence="9">
    <location>
        <position position="183"/>
    </location>
    <ligand>
        <name>ATP</name>
        <dbReference type="ChEBI" id="CHEBI:30616"/>
    </ligand>
</feature>
<evidence type="ECO:0000256" key="2">
    <source>
        <dbReference type="ARBA" id="ARBA00022527"/>
    </source>
</evidence>
<dbReference type="PROSITE" id="PS00107">
    <property type="entry name" value="PROTEIN_KINASE_ATP"/>
    <property type="match status" value="1"/>
</dbReference>
<dbReference type="SUPFAM" id="SSF56112">
    <property type="entry name" value="Protein kinase-like (PK-like)"/>
    <property type="match status" value="1"/>
</dbReference>
<dbReference type="Gene3D" id="3.10.20.90">
    <property type="entry name" value="Phosphatidylinositol 3-kinase Catalytic Subunit, Chain A, domain 1"/>
    <property type="match status" value="1"/>
</dbReference>
<evidence type="ECO:0000313" key="13">
    <source>
        <dbReference type="Proteomes" id="UP000289323"/>
    </source>
</evidence>
<dbReference type="EMBL" id="OUUZ01000013">
    <property type="protein sequence ID" value="SPQ24721.1"/>
    <property type="molecule type" value="Genomic_DNA"/>
</dbReference>